<dbReference type="STRING" id="99883.ENSTNIP00000004684"/>
<evidence type="ECO:0000313" key="1">
    <source>
        <dbReference type="Ensembl" id="ENSTNIP00000004684.1"/>
    </source>
</evidence>
<dbReference type="InterPro" id="IPR046351">
    <property type="entry name" value="UTP4"/>
</dbReference>
<dbReference type="Gene3D" id="2.130.10.10">
    <property type="entry name" value="YVTN repeat-like/Quinoprotein amine dehydrogenase"/>
    <property type="match status" value="1"/>
</dbReference>
<dbReference type="Ensembl" id="ENSTNIT00000004827.1">
    <property type="protein sequence ID" value="ENSTNIP00000004684.1"/>
    <property type="gene ID" value="ENSTNIG00000002226.1"/>
</dbReference>
<dbReference type="GO" id="GO:0032040">
    <property type="term" value="C:small-subunit processome"/>
    <property type="evidence" value="ECO:0007669"/>
    <property type="project" value="TreeGrafter"/>
</dbReference>
<dbReference type="SUPFAM" id="SSF50998">
    <property type="entry name" value="Quinoprotein alcohol dehydrogenase-like"/>
    <property type="match status" value="1"/>
</dbReference>
<keyword evidence="2" id="KW-1185">Reference proteome</keyword>
<dbReference type="GO" id="GO:0034455">
    <property type="term" value="C:t-UTP complex"/>
    <property type="evidence" value="ECO:0007669"/>
    <property type="project" value="TreeGrafter"/>
</dbReference>
<dbReference type="HOGENOM" id="CLU_835628_0_0_1"/>
<reference evidence="1" key="2">
    <citation type="submission" date="2025-08" db="UniProtKB">
        <authorList>
            <consortium name="Ensembl"/>
        </authorList>
    </citation>
    <scope>IDENTIFICATION</scope>
</reference>
<evidence type="ECO:0000313" key="2">
    <source>
        <dbReference type="Proteomes" id="UP000007303"/>
    </source>
</evidence>
<dbReference type="InterPro" id="IPR011047">
    <property type="entry name" value="Quinoprotein_ADH-like_sf"/>
</dbReference>
<dbReference type="InterPro" id="IPR015943">
    <property type="entry name" value="WD40/YVTN_repeat-like_dom_sf"/>
</dbReference>
<organism evidence="1 2">
    <name type="scientific">Tetraodon nigroviridis</name>
    <name type="common">Spotted green pufferfish</name>
    <name type="synonym">Chelonodon nigroviridis</name>
    <dbReference type="NCBI Taxonomy" id="99883"/>
    <lineage>
        <taxon>Eukaryota</taxon>
        <taxon>Metazoa</taxon>
        <taxon>Chordata</taxon>
        <taxon>Craniata</taxon>
        <taxon>Vertebrata</taxon>
        <taxon>Euteleostomi</taxon>
        <taxon>Actinopterygii</taxon>
        <taxon>Neopterygii</taxon>
        <taxon>Teleostei</taxon>
        <taxon>Neoteleostei</taxon>
        <taxon>Acanthomorphata</taxon>
        <taxon>Eupercaria</taxon>
        <taxon>Tetraodontiformes</taxon>
        <taxon>Tetradontoidea</taxon>
        <taxon>Tetraodontidae</taxon>
        <taxon>Tetraodon</taxon>
    </lineage>
</organism>
<dbReference type="Proteomes" id="UP000007303">
    <property type="component" value="Unassembled WGS sequence"/>
</dbReference>
<dbReference type="PANTHER" id="PTHR44163">
    <property type="entry name" value="U3 SMALL NUCLEOLAR RNA-ASSOCIATED PROTEIN 4 HOMOLOG"/>
    <property type="match status" value="1"/>
</dbReference>
<reference evidence="1" key="3">
    <citation type="submission" date="2025-09" db="UniProtKB">
        <authorList>
            <consortium name="Ensembl"/>
        </authorList>
    </citation>
    <scope>IDENTIFICATION</scope>
</reference>
<proteinExistence type="predicted"/>
<dbReference type="GO" id="GO:0061007">
    <property type="term" value="P:hepaticobiliary system process"/>
    <property type="evidence" value="ECO:0007669"/>
    <property type="project" value="Ensembl"/>
</dbReference>
<name>H3C8W2_TETNG</name>
<dbReference type="InParanoid" id="H3C8W2"/>
<dbReference type="InterPro" id="IPR001680">
    <property type="entry name" value="WD40_rpt"/>
</dbReference>
<accession>H3C8W2</accession>
<dbReference type="AlphaFoldDB" id="H3C8W2"/>
<dbReference type="OMA" id="RAICINE"/>
<sequence length="333" mass="36594">MGELKVHRVRFFDYLPSGVRAMAASPRGERLAVAREDGALELFNFSDHYFQEKVRQPAEGPGHGGLCWVGQRLFGAGLNGEITEYDLDLLRPRFSTSAYGGPVWAISSSPQKPRWRAGCEDGTVKMFEILDEGLRFQRNLDRQKGRVLSLSWHPGGGLIAAGMVDMIRIFDAHTGHATRRLLVERGAGALKSREVVVWSLVFLPDHTVVSGDSAGKVQFWDGHTGTLIRSHLVSKWDVLALSATQDGCSLVAGTSEGTVVQFQFISSNVDQDNKDWVRTRTFKNHSHDVRALVHLEGAVVSGGVDTQLVVRPLLDKVEKNTRESACAGSPSPH</sequence>
<dbReference type="PANTHER" id="PTHR44163:SF1">
    <property type="entry name" value="U3 SMALL NUCLEOLAR RNA-ASSOCIATED PROTEIN 4 HOMOLOG"/>
    <property type="match status" value="1"/>
</dbReference>
<dbReference type="GO" id="GO:0003723">
    <property type="term" value="F:RNA binding"/>
    <property type="evidence" value="ECO:0007669"/>
    <property type="project" value="TreeGrafter"/>
</dbReference>
<dbReference type="GO" id="GO:0000462">
    <property type="term" value="P:maturation of SSU-rRNA from tricistronic rRNA transcript (SSU-rRNA, 5.8S rRNA, LSU-rRNA)"/>
    <property type="evidence" value="ECO:0007669"/>
    <property type="project" value="InterPro"/>
</dbReference>
<protein>
    <submittedName>
        <fullName evidence="1">UTP4 small subunit processome component</fullName>
    </submittedName>
</protein>
<dbReference type="GO" id="GO:0030686">
    <property type="term" value="C:90S preribosome"/>
    <property type="evidence" value="ECO:0007669"/>
    <property type="project" value="InterPro"/>
</dbReference>
<dbReference type="SMART" id="SM00320">
    <property type="entry name" value="WD40"/>
    <property type="match status" value="6"/>
</dbReference>
<reference evidence="2" key="1">
    <citation type="journal article" date="2004" name="Nature">
        <title>Genome duplication in the teleost fish Tetraodon nigroviridis reveals the early vertebrate proto-karyotype.</title>
        <authorList>
            <person name="Jaillon O."/>
            <person name="Aury J.-M."/>
            <person name="Brunet F."/>
            <person name="Petit J.-L."/>
            <person name="Stange-Thomann N."/>
            <person name="Mauceli E."/>
            <person name="Bouneau L."/>
            <person name="Fischer C."/>
            <person name="Ozouf-Costaz C."/>
            <person name="Bernot A."/>
            <person name="Nicaud S."/>
            <person name="Jaffe D."/>
            <person name="Fisher S."/>
            <person name="Lutfalla G."/>
            <person name="Dossat C."/>
            <person name="Segurens B."/>
            <person name="Dasilva C."/>
            <person name="Salanoubat M."/>
            <person name="Levy M."/>
            <person name="Boudet N."/>
            <person name="Castellano S."/>
            <person name="Anthouard V."/>
            <person name="Jubin C."/>
            <person name="Castelli V."/>
            <person name="Katinka M."/>
            <person name="Vacherie B."/>
            <person name="Biemont C."/>
            <person name="Skalli Z."/>
            <person name="Cattolico L."/>
            <person name="Poulain J."/>
            <person name="De Berardinis V."/>
            <person name="Cruaud C."/>
            <person name="Duprat S."/>
            <person name="Brottier P."/>
            <person name="Coutanceau J.-P."/>
            <person name="Gouzy J."/>
            <person name="Parra G."/>
            <person name="Lardier G."/>
            <person name="Chapple C."/>
            <person name="McKernan K.J."/>
            <person name="McEwan P."/>
            <person name="Bosak S."/>
            <person name="Kellis M."/>
            <person name="Volff J.-N."/>
            <person name="Guigo R."/>
            <person name="Zody M.C."/>
            <person name="Mesirov J."/>
            <person name="Lindblad-Toh K."/>
            <person name="Birren B."/>
            <person name="Nusbaum C."/>
            <person name="Kahn D."/>
            <person name="Robinson-Rechavi M."/>
            <person name="Laudet V."/>
            <person name="Schachter V."/>
            <person name="Quetier F."/>
            <person name="Saurin W."/>
            <person name="Scarpelli C."/>
            <person name="Wincker P."/>
            <person name="Lander E.S."/>
            <person name="Weissenbach J."/>
            <person name="Roest Crollius H."/>
        </authorList>
    </citation>
    <scope>NUCLEOTIDE SEQUENCE [LARGE SCALE GENOMIC DNA]</scope>
</reference>
<dbReference type="GeneTree" id="ENSGT00940000153533"/>